<keyword evidence="2" id="KW-1185">Reference proteome</keyword>
<reference evidence="1" key="2">
    <citation type="submission" date="2015-06" db="UniProtKB">
        <authorList>
            <consortium name="EnsemblPlants"/>
        </authorList>
    </citation>
    <scope>IDENTIFICATION</scope>
    <source>
        <strain evidence="1">DM1-3 516 R44</strain>
    </source>
</reference>
<protein>
    <submittedName>
        <fullName evidence="1">Polypepetide with reverse transcriptase and RNaseH domains</fullName>
    </submittedName>
</protein>
<reference evidence="2" key="1">
    <citation type="journal article" date="2011" name="Nature">
        <title>Genome sequence and analysis of the tuber crop potato.</title>
        <authorList>
            <consortium name="The Potato Genome Sequencing Consortium"/>
        </authorList>
    </citation>
    <scope>NUCLEOTIDE SEQUENCE [LARGE SCALE GENOMIC DNA]</scope>
    <source>
        <strain evidence="2">cv. DM1-3 516 R44</strain>
    </source>
</reference>
<dbReference type="eggNOG" id="KOG0017">
    <property type="taxonomic scope" value="Eukaryota"/>
</dbReference>
<accession>M0ZUX7</accession>
<dbReference type="InParanoid" id="M0ZUX7"/>
<dbReference type="Gramene" id="PGSC0003DMT400008680">
    <property type="protein sequence ID" value="PGSC0003DMT400008680"/>
    <property type="gene ID" value="PGSC0003DMG400003365"/>
</dbReference>
<proteinExistence type="predicted"/>
<dbReference type="AlphaFoldDB" id="M0ZUX7"/>
<dbReference type="CDD" id="cd09272">
    <property type="entry name" value="RNase_HI_RT_Ty1"/>
    <property type="match status" value="1"/>
</dbReference>
<dbReference type="STRING" id="4113.M0ZUX7"/>
<evidence type="ECO:0000313" key="1">
    <source>
        <dbReference type="EnsemblPlants" id="PGSC0003DMT400008680"/>
    </source>
</evidence>
<evidence type="ECO:0000313" key="2">
    <source>
        <dbReference type="Proteomes" id="UP000011115"/>
    </source>
</evidence>
<dbReference type="Proteomes" id="UP000011115">
    <property type="component" value="Unassembled WGS sequence"/>
</dbReference>
<name>M0ZUX7_SOLTU</name>
<organism evidence="1 2">
    <name type="scientific">Solanum tuberosum</name>
    <name type="common">Potato</name>
    <dbReference type="NCBI Taxonomy" id="4113"/>
    <lineage>
        <taxon>Eukaryota</taxon>
        <taxon>Viridiplantae</taxon>
        <taxon>Streptophyta</taxon>
        <taxon>Embryophyta</taxon>
        <taxon>Tracheophyta</taxon>
        <taxon>Spermatophyta</taxon>
        <taxon>Magnoliopsida</taxon>
        <taxon>eudicotyledons</taxon>
        <taxon>Gunneridae</taxon>
        <taxon>Pentapetalae</taxon>
        <taxon>asterids</taxon>
        <taxon>lamiids</taxon>
        <taxon>Solanales</taxon>
        <taxon>Solanaceae</taxon>
        <taxon>Solanoideae</taxon>
        <taxon>Solaneae</taxon>
        <taxon>Solanum</taxon>
    </lineage>
</organism>
<dbReference type="HOGENOM" id="CLU_1621874_0_0_1"/>
<sequence length="164" mass="18886">MHIARNPFFHERTKHVELDCHFVRQQYLSGLISLSFVPSKDQPADILTKPLSAPSHHHLLRKMGITLLPSILRGDVKNTQTLNSHSSMVKTYLERKKSCSDNETKGTLKNAKCFKPWNSQQQRGTDQARNTDLVKEKICAVHISDFRKFPYKAHDKHKLGIDKE</sequence>
<dbReference type="EnsemblPlants" id="PGSC0003DMT400008680">
    <property type="protein sequence ID" value="PGSC0003DMT400008680"/>
    <property type="gene ID" value="PGSC0003DMG400003365"/>
</dbReference>
<dbReference type="PaxDb" id="4113-PGSC0003DMT400008680"/>